<reference evidence="1 2" key="1">
    <citation type="submission" date="2011-11" db="EMBL/GenBank/DDBJ databases">
        <title>The Noncontiguous Finished genome of Desulfosporosinus youngiae DSM 17734.</title>
        <authorList>
            <consortium name="US DOE Joint Genome Institute (JGI-PGF)"/>
            <person name="Lucas S."/>
            <person name="Han J."/>
            <person name="Lapidus A."/>
            <person name="Cheng J.-F."/>
            <person name="Goodwin L."/>
            <person name="Pitluck S."/>
            <person name="Peters L."/>
            <person name="Ovchinnikova G."/>
            <person name="Lu M."/>
            <person name="Land M.L."/>
            <person name="Hauser L."/>
            <person name="Pester M."/>
            <person name="Spring S."/>
            <person name="Ollivier B."/>
            <person name="Rattei T."/>
            <person name="Klenk H.-P."/>
            <person name="Wagner M."/>
            <person name="Loy A."/>
            <person name="Woyke T.J."/>
        </authorList>
    </citation>
    <scope>NUCLEOTIDE SEQUENCE [LARGE SCALE GENOMIC DNA]</scope>
    <source>
        <strain evidence="1 2">DSM 17734</strain>
    </source>
</reference>
<evidence type="ECO:0000313" key="1">
    <source>
        <dbReference type="EMBL" id="EHQ89894.1"/>
    </source>
</evidence>
<accession>H5XVF8</accession>
<keyword evidence="2" id="KW-1185">Reference proteome</keyword>
<sequence length="70" mass="8262">MVWLDVDQPAKKCTLHMNDNCSYLQKKSETLYKGIGDLKRDGGWLSFTDPKLAKLYHQINWPDYQFIDHC</sequence>
<dbReference type="HOGENOM" id="CLU_2751226_0_0_9"/>
<proteinExistence type="predicted"/>
<evidence type="ECO:0000313" key="2">
    <source>
        <dbReference type="Proteomes" id="UP000005104"/>
    </source>
</evidence>
<gene>
    <name evidence="1" type="ORF">DesyoDRAFT_2846</name>
</gene>
<dbReference type="AlphaFoldDB" id="H5XVF8"/>
<organism evidence="1 2">
    <name type="scientific">Desulfosporosinus youngiae DSM 17734</name>
    <dbReference type="NCBI Taxonomy" id="768710"/>
    <lineage>
        <taxon>Bacteria</taxon>
        <taxon>Bacillati</taxon>
        <taxon>Bacillota</taxon>
        <taxon>Clostridia</taxon>
        <taxon>Eubacteriales</taxon>
        <taxon>Desulfitobacteriaceae</taxon>
        <taxon>Desulfosporosinus</taxon>
    </lineage>
</organism>
<dbReference type="RefSeq" id="WP_007784036.1">
    <property type="nucleotide sequence ID" value="NZ_CM001441.1"/>
</dbReference>
<protein>
    <submittedName>
        <fullName evidence="1">Uncharacterized protein</fullName>
    </submittedName>
</protein>
<dbReference type="Proteomes" id="UP000005104">
    <property type="component" value="Chromosome"/>
</dbReference>
<name>H5XVF8_9FIRM</name>
<dbReference type="EMBL" id="CM001441">
    <property type="protein sequence ID" value="EHQ89894.1"/>
    <property type="molecule type" value="Genomic_DNA"/>
</dbReference>
<dbReference type="OrthoDB" id="1798727at2"/>